<dbReference type="Proteomes" id="UP001597181">
    <property type="component" value="Unassembled WGS sequence"/>
</dbReference>
<keyword evidence="1" id="KW-0812">Transmembrane</keyword>
<keyword evidence="1" id="KW-0472">Membrane</keyword>
<comment type="caution">
    <text evidence="2">The sequence shown here is derived from an EMBL/GenBank/DDBJ whole genome shotgun (WGS) entry which is preliminary data.</text>
</comment>
<keyword evidence="1" id="KW-1133">Transmembrane helix</keyword>
<sequence>MNWWDIPLAVAAVYAGGIFVIAAAGLLSYSTDLPDKVRLKTARMVVDAWKWPALIAQRVRVMWKQVLADARANEQDS</sequence>
<protein>
    <submittedName>
        <fullName evidence="2">Uncharacterized protein</fullName>
    </submittedName>
</protein>
<accession>A0ABW3TQ03</accession>
<dbReference type="EMBL" id="JBHTLY010000005">
    <property type="protein sequence ID" value="MFD1202665.1"/>
    <property type="molecule type" value="Genomic_DNA"/>
</dbReference>
<evidence type="ECO:0000256" key="1">
    <source>
        <dbReference type="SAM" id="Phobius"/>
    </source>
</evidence>
<dbReference type="RefSeq" id="WP_343960649.1">
    <property type="nucleotide sequence ID" value="NZ_BAAAKZ010000008.1"/>
</dbReference>
<gene>
    <name evidence="2" type="ORF">ACFQ3U_12255</name>
</gene>
<reference evidence="3" key="1">
    <citation type="journal article" date="2019" name="Int. J. Syst. Evol. Microbiol.">
        <title>The Global Catalogue of Microorganisms (GCM) 10K type strain sequencing project: providing services to taxonomists for standard genome sequencing and annotation.</title>
        <authorList>
            <consortium name="The Broad Institute Genomics Platform"/>
            <consortium name="The Broad Institute Genome Sequencing Center for Infectious Disease"/>
            <person name="Wu L."/>
            <person name="Ma J."/>
        </authorList>
    </citation>
    <scope>NUCLEOTIDE SEQUENCE [LARGE SCALE GENOMIC DNA]</scope>
    <source>
        <strain evidence="3">CCUG 50213</strain>
    </source>
</reference>
<evidence type="ECO:0000313" key="3">
    <source>
        <dbReference type="Proteomes" id="UP001597181"/>
    </source>
</evidence>
<evidence type="ECO:0000313" key="2">
    <source>
        <dbReference type="EMBL" id="MFD1202665.1"/>
    </source>
</evidence>
<name>A0ABW3TQ03_9MICO</name>
<proteinExistence type="predicted"/>
<keyword evidence="3" id="KW-1185">Reference proteome</keyword>
<feature type="transmembrane region" description="Helical" evidence="1">
    <location>
        <begin position="6"/>
        <end position="29"/>
    </location>
</feature>
<organism evidence="2 3">
    <name type="scientific">Leucobacter albus</name>
    <dbReference type="NCBI Taxonomy" id="272210"/>
    <lineage>
        <taxon>Bacteria</taxon>
        <taxon>Bacillati</taxon>
        <taxon>Actinomycetota</taxon>
        <taxon>Actinomycetes</taxon>
        <taxon>Micrococcales</taxon>
        <taxon>Microbacteriaceae</taxon>
        <taxon>Leucobacter</taxon>
    </lineage>
</organism>